<proteinExistence type="predicted"/>
<evidence type="ECO:0000313" key="3">
    <source>
        <dbReference type="EMBL" id="MFD2096566.1"/>
    </source>
</evidence>
<name>A0ABW4XQ10_9GAMM</name>
<organism evidence="3 4">
    <name type="scientific">Corallincola platygyrae</name>
    <dbReference type="NCBI Taxonomy" id="1193278"/>
    <lineage>
        <taxon>Bacteria</taxon>
        <taxon>Pseudomonadati</taxon>
        <taxon>Pseudomonadota</taxon>
        <taxon>Gammaproteobacteria</taxon>
        <taxon>Alteromonadales</taxon>
        <taxon>Psychromonadaceae</taxon>
        <taxon>Corallincola</taxon>
    </lineage>
</organism>
<evidence type="ECO:0000313" key="4">
    <source>
        <dbReference type="Proteomes" id="UP001597380"/>
    </source>
</evidence>
<comment type="caution">
    <text evidence="3">The sequence shown here is derived from an EMBL/GenBank/DDBJ whole genome shotgun (WGS) entry which is preliminary data.</text>
</comment>
<evidence type="ECO:0000256" key="2">
    <source>
        <dbReference type="SAM" id="SignalP"/>
    </source>
</evidence>
<accession>A0ABW4XQ10</accession>
<sequence length="418" mass="47065">MKKHAISVAVACAIFGAAAPVYAQTGQSGFNPNISAVINVGYTDRSDFEGIGNLPIDEEHAGGPDEGFWVDHTELALSAAFDDMFYGKVTTVLAEHDDETEVELEEAFVQTMGMPYGLSVRGGRFLSNIGYLNSKHMHTDSFVDRPLVYRAFVGSHYYDDGVRLNWVAPTDTYIELGVEGFKGGQFPAAADSSIGATNLYAKFGGDIGDSQSWQAGLAWLSTEHVFGECGTHDHGHDDEHDHEDHDEHEEDHHDEEHHDEDHHEFEFGACDFDGDKDFYIADFVWKWAPGGNYKYQSLTLQGEYFYVDEDGWYGHEHEGEYEQELRHDDSNSGWYVSGVYRWSPNWSAGVRYSEIDPADVYSEGYKPKATDLMLDWNYSHFATVRVQYTRDESMEDLEDDIFSIQFVGTLGAHGAHLY</sequence>
<keyword evidence="4" id="KW-1185">Reference proteome</keyword>
<dbReference type="InterPro" id="IPR023614">
    <property type="entry name" value="Porin_dom_sf"/>
</dbReference>
<dbReference type="RefSeq" id="WP_345339045.1">
    <property type="nucleotide sequence ID" value="NZ_BAABLI010000008.1"/>
</dbReference>
<dbReference type="EMBL" id="JBHUHT010000012">
    <property type="protein sequence ID" value="MFD2096566.1"/>
    <property type="molecule type" value="Genomic_DNA"/>
</dbReference>
<keyword evidence="2" id="KW-0732">Signal</keyword>
<evidence type="ECO:0000256" key="1">
    <source>
        <dbReference type="SAM" id="MobiDB-lite"/>
    </source>
</evidence>
<reference evidence="4" key="1">
    <citation type="journal article" date="2019" name="Int. J. Syst. Evol. Microbiol.">
        <title>The Global Catalogue of Microorganisms (GCM) 10K type strain sequencing project: providing services to taxonomists for standard genome sequencing and annotation.</title>
        <authorList>
            <consortium name="The Broad Institute Genomics Platform"/>
            <consortium name="The Broad Institute Genome Sequencing Center for Infectious Disease"/>
            <person name="Wu L."/>
            <person name="Ma J."/>
        </authorList>
    </citation>
    <scope>NUCLEOTIDE SEQUENCE [LARGE SCALE GENOMIC DNA]</scope>
    <source>
        <strain evidence="4">CGMCC 1.10992</strain>
    </source>
</reference>
<gene>
    <name evidence="3" type="ORF">ACFSJ3_11280</name>
</gene>
<protein>
    <recommendedName>
        <fullName evidence="5">Zinc-regulated TonB-dependent outer membrane receptor</fullName>
    </recommendedName>
</protein>
<evidence type="ECO:0008006" key="5">
    <source>
        <dbReference type="Google" id="ProtNLM"/>
    </source>
</evidence>
<feature type="chain" id="PRO_5047462854" description="Zinc-regulated TonB-dependent outer membrane receptor" evidence="2">
    <location>
        <begin position="24"/>
        <end position="418"/>
    </location>
</feature>
<feature type="region of interest" description="Disordered" evidence="1">
    <location>
        <begin position="230"/>
        <end position="260"/>
    </location>
</feature>
<dbReference type="SUPFAM" id="SSF56935">
    <property type="entry name" value="Porins"/>
    <property type="match status" value="1"/>
</dbReference>
<dbReference type="Proteomes" id="UP001597380">
    <property type="component" value="Unassembled WGS sequence"/>
</dbReference>
<dbReference type="Gene3D" id="2.40.160.10">
    <property type="entry name" value="Porin"/>
    <property type="match status" value="1"/>
</dbReference>
<feature type="signal peptide" evidence="2">
    <location>
        <begin position="1"/>
        <end position="23"/>
    </location>
</feature>